<evidence type="ECO:0000313" key="1">
    <source>
        <dbReference type="EMBL" id="CAG6396941.1"/>
    </source>
</evidence>
<name>A0A9W4GTE4_9ACTN</name>
<dbReference type="RefSeq" id="WP_251496136.1">
    <property type="nucleotide sequence ID" value="NZ_CAJSLV010000080.1"/>
</dbReference>
<comment type="caution">
    <text evidence="1">The sequence shown here is derived from an EMBL/GenBank/DDBJ whole genome shotgun (WGS) entry which is preliminary data.</text>
</comment>
<accession>A0A9W4GTE4</accession>
<dbReference type="EMBL" id="CAJSLV010000080">
    <property type="protein sequence ID" value="CAG6396941.1"/>
    <property type="molecule type" value="Genomic_DNA"/>
</dbReference>
<dbReference type="Proteomes" id="UP001152519">
    <property type="component" value="Unassembled WGS sequence"/>
</dbReference>
<gene>
    <name evidence="1" type="ORF">SCOCK_490054</name>
</gene>
<dbReference type="Gene3D" id="1.10.287.1080">
    <property type="entry name" value="MazG-like"/>
    <property type="match status" value="1"/>
</dbReference>
<dbReference type="AlphaFoldDB" id="A0A9W4GTE4"/>
<organism evidence="1 2">
    <name type="scientific">Actinacidiphila cocklensis</name>
    <dbReference type="NCBI Taxonomy" id="887465"/>
    <lineage>
        <taxon>Bacteria</taxon>
        <taxon>Bacillati</taxon>
        <taxon>Actinomycetota</taxon>
        <taxon>Actinomycetes</taxon>
        <taxon>Kitasatosporales</taxon>
        <taxon>Streptomycetaceae</taxon>
        <taxon>Actinacidiphila</taxon>
    </lineage>
</organism>
<evidence type="ECO:0000313" key="2">
    <source>
        <dbReference type="Proteomes" id="UP001152519"/>
    </source>
</evidence>
<proteinExistence type="predicted"/>
<dbReference type="CDD" id="cd11533">
    <property type="entry name" value="NTP-PPase_Af0060_like"/>
    <property type="match status" value="1"/>
</dbReference>
<protein>
    <recommendedName>
        <fullName evidence="3">NTP pyrophosphohydrolase MazG putative catalytic core domain-containing protein</fullName>
    </recommendedName>
</protein>
<dbReference type="SUPFAM" id="SSF101386">
    <property type="entry name" value="all-alpha NTP pyrophosphatases"/>
    <property type="match status" value="1"/>
</dbReference>
<reference evidence="1" key="1">
    <citation type="submission" date="2021-05" db="EMBL/GenBank/DDBJ databases">
        <authorList>
            <person name="Arsene-Ploetze F."/>
        </authorList>
    </citation>
    <scope>NUCLEOTIDE SEQUENCE</scope>
    <source>
        <strain evidence="1">DSM 42138</strain>
    </source>
</reference>
<keyword evidence="2" id="KW-1185">Reference proteome</keyword>
<dbReference type="InterPro" id="IPR044548">
    <property type="entry name" value="AF0060_NTP-PPase_MazG-like"/>
</dbReference>
<evidence type="ECO:0008006" key="3">
    <source>
        <dbReference type="Google" id="ProtNLM"/>
    </source>
</evidence>
<sequence>MNDEIWTKIHQLVQWLDEKDNATPAQARLLRLLKVQEEVGEVAQAAMGAVSANPRKGQSHTWEDVQNELCDVMLSSMVALATLTPGAAKVFEERVSIITDRSLA</sequence>